<gene>
    <name evidence="1" type="ORF">HPB50_005564</name>
</gene>
<keyword evidence="2" id="KW-1185">Reference proteome</keyword>
<dbReference type="EMBL" id="CM023483">
    <property type="protein sequence ID" value="KAH6935404.1"/>
    <property type="molecule type" value="Genomic_DNA"/>
</dbReference>
<accession>A0ACB7SNQ0</accession>
<sequence>MHTSIIVCSPEDLRRDAGTRARTHRSKPNAATQPPPRLSVPGDERSVSFLGALRQGPTWPPHVFARGQRRGRGPAYRPALPLPASRRVVFTDAAATGLTWIWDTFQPPATHHSSSRATIRTRTCTMHVVAVHCNLHFSRIPMAAGQSSKQVLPVYLNCSGTPSLPACTDERLDGVVHEDVTFGWAESAWREAVLRGSGAALLGPGRASVLLTIVYSRLAWPVVRFVMFFGANSGSHRRRSRTVEMTT</sequence>
<proteinExistence type="predicted"/>
<reference evidence="1" key="1">
    <citation type="submission" date="2020-05" db="EMBL/GenBank/DDBJ databases">
        <title>Large-scale comparative analyses of tick genomes elucidate their genetic diversity and vector capacities.</title>
        <authorList>
            <person name="Jia N."/>
            <person name="Wang J."/>
            <person name="Shi W."/>
            <person name="Du L."/>
            <person name="Sun Y."/>
            <person name="Zhan W."/>
            <person name="Jiang J."/>
            <person name="Wang Q."/>
            <person name="Zhang B."/>
            <person name="Ji P."/>
            <person name="Sakyi L.B."/>
            <person name="Cui X."/>
            <person name="Yuan T."/>
            <person name="Jiang B."/>
            <person name="Yang W."/>
            <person name="Lam T.T.-Y."/>
            <person name="Chang Q."/>
            <person name="Ding S."/>
            <person name="Wang X."/>
            <person name="Zhu J."/>
            <person name="Ruan X."/>
            <person name="Zhao L."/>
            <person name="Wei J."/>
            <person name="Que T."/>
            <person name="Du C."/>
            <person name="Cheng J."/>
            <person name="Dai P."/>
            <person name="Han X."/>
            <person name="Huang E."/>
            <person name="Gao Y."/>
            <person name="Liu J."/>
            <person name="Shao H."/>
            <person name="Ye R."/>
            <person name="Li L."/>
            <person name="Wei W."/>
            <person name="Wang X."/>
            <person name="Wang C."/>
            <person name="Yang T."/>
            <person name="Huo Q."/>
            <person name="Li W."/>
            <person name="Guo W."/>
            <person name="Chen H."/>
            <person name="Zhou L."/>
            <person name="Ni X."/>
            <person name="Tian J."/>
            <person name="Zhou Y."/>
            <person name="Sheng Y."/>
            <person name="Liu T."/>
            <person name="Pan Y."/>
            <person name="Xia L."/>
            <person name="Li J."/>
            <person name="Zhao F."/>
            <person name="Cao W."/>
        </authorList>
    </citation>
    <scope>NUCLEOTIDE SEQUENCE</scope>
    <source>
        <strain evidence="1">Hyas-2018</strain>
    </source>
</reference>
<name>A0ACB7SNQ0_HYAAI</name>
<dbReference type="Proteomes" id="UP000821845">
    <property type="component" value="Chromosome 3"/>
</dbReference>
<evidence type="ECO:0000313" key="2">
    <source>
        <dbReference type="Proteomes" id="UP000821845"/>
    </source>
</evidence>
<protein>
    <submittedName>
        <fullName evidence="1">Uncharacterized protein</fullName>
    </submittedName>
</protein>
<evidence type="ECO:0000313" key="1">
    <source>
        <dbReference type="EMBL" id="KAH6935404.1"/>
    </source>
</evidence>
<organism evidence="1 2">
    <name type="scientific">Hyalomma asiaticum</name>
    <name type="common">Tick</name>
    <dbReference type="NCBI Taxonomy" id="266040"/>
    <lineage>
        <taxon>Eukaryota</taxon>
        <taxon>Metazoa</taxon>
        <taxon>Ecdysozoa</taxon>
        <taxon>Arthropoda</taxon>
        <taxon>Chelicerata</taxon>
        <taxon>Arachnida</taxon>
        <taxon>Acari</taxon>
        <taxon>Parasitiformes</taxon>
        <taxon>Ixodida</taxon>
        <taxon>Ixodoidea</taxon>
        <taxon>Ixodidae</taxon>
        <taxon>Hyalomminae</taxon>
        <taxon>Hyalomma</taxon>
    </lineage>
</organism>
<comment type="caution">
    <text evidence="1">The sequence shown here is derived from an EMBL/GenBank/DDBJ whole genome shotgun (WGS) entry which is preliminary data.</text>
</comment>